<name>A0ACC3C2N1_PYRYE</name>
<sequence>MGASPCLPRQRRFEAPPDERAYAGQGVSHPRVAHGPGLMGVYLVILGAWVWLVWALATGALSSSANPLVALWLLSLTAALPLWKQQTLCFNVDADSYLFRAIVSAQLTAFSGERLRRARGVIAHRPVGRLPRMAGGAVGGPGSPAPQHLVSDNPAAVRQTAGLRRQWQ</sequence>
<reference evidence="1" key="1">
    <citation type="submission" date="2019-11" db="EMBL/GenBank/DDBJ databases">
        <title>Nori genome reveals adaptations in red seaweeds to the harsh intertidal environment.</title>
        <authorList>
            <person name="Wang D."/>
            <person name="Mao Y."/>
        </authorList>
    </citation>
    <scope>NUCLEOTIDE SEQUENCE</scope>
    <source>
        <tissue evidence="1">Gametophyte</tissue>
    </source>
</reference>
<evidence type="ECO:0000313" key="1">
    <source>
        <dbReference type="EMBL" id="KAK1864118.1"/>
    </source>
</evidence>
<evidence type="ECO:0000313" key="2">
    <source>
        <dbReference type="Proteomes" id="UP000798662"/>
    </source>
</evidence>
<accession>A0ACC3C2N1</accession>
<protein>
    <submittedName>
        <fullName evidence="1">Uncharacterized protein</fullName>
    </submittedName>
</protein>
<organism evidence="1 2">
    <name type="scientific">Pyropia yezoensis</name>
    <name type="common">Susabi-nori</name>
    <name type="synonym">Porphyra yezoensis</name>
    <dbReference type="NCBI Taxonomy" id="2788"/>
    <lineage>
        <taxon>Eukaryota</taxon>
        <taxon>Rhodophyta</taxon>
        <taxon>Bangiophyceae</taxon>
        <taxon>Bangiales</taxon>
        <taxon>Bangiaceae</taxon>
        <taxon>Pyropia</taxon>
    </lineage>
</organism>
<gene>
    <name evidence="1" type="ORF">I4F81_006668</name>
</gene>
<dbReference type="Proteomes" id="UP000798662">
    <property type="component" value="Chromosome 2"/>
</dbReference>
<proteinExistence type="predicted"/>
<dbReference type="EMBL" id="CM020619">
    <property type="protein sequence ID" value="KAK1864118.1"/>
    <property type="molecule type" value="Genomic_DNA"/>
</dbReference>
<keyword evidence="2" id="KW-1185">Reference proteome</keyword>
<comment type="caution">
    <text evidence="1">The sequence shown here is derived from an EMBL/GenBank/DDBJ whole genome shotgun (WGS) entry which is preliminary data.</text>
</comment>